<dbReference type="AlphaFoldDB" id="A0A1I8MQH4"/>
<evidence type="ECO:0000313" key="3">
    <source>
        <dbReference type="EnsemblMetazoa" id="MDOA007399-PA"/>
    </source>
</evidence>
<evidence type="ECO:0000313" key="5">
    <source>
        <dbReference type="RefSeq" id="XP_005182667.1"/>
    </source>
</evidence>
<evidence type="ECO:0000313" key="4">
    <source>
        <dbReference type="Proteomes" id="UP001652621"/>
    </source>
</evidence>
<proteinExistence type="predicted"/>
<dbReference type="VEuPathDB" id="VectorBase:MDOMA2_020398"/>
<feature type="chain" id="PRO_5044560671" evidence="2">
    <location>
        <begin position="17"/>
        <end position="236"/>
    </location>
</feature>
<dbReference type="RefSeq" id="XP_005182667.1">
    <property type="nucleotide sequence ID" value="XM_005182610.3"/>
</dbReference>
<dbReference type="KEGG" id="mde:101890251"/>
<keyword evidence="2" id="KW-0732">Signal</keyword>
<gene>
    <name evidence="3" type="primary">101890251</name>
    <name evidence="5" type="synonym">LOC101890251</name>
</gene>
<reference evidence="3" key="1">
    <citation type="submission" date="2020-05" db="UniProtKB">
        <authorList>
            <consortium name="EnsemblMetazoa"/>
        </authorList>
    </citation>
    <scope>IDENTIFICATION</scope>
    <source>
        <strain evidence="3">Aabys</strain>
    </source>
</reference>
<dbReference type="InterPro" id="IPR007614">
    <property type="entry name" value="Retinin_C"/>
</dbReference>
<feature type="compositionally biased region" description="Polar residues" evidence="1">
    <location>
        <begin position="128"/>
        <end position="148"/>
    </location>
</feature>
<dbReference type="Pfam" id="PF04527">
    <property type="entry name" value="Retinin_C"/>
    <property type="match status" value="1"/>
</dbReference>
<organism evidence="3">
    <name type="scientific">Musca domestica</name>
    <name type="common">House fly</name>
    <dbReference type="NCBI Taxonomy" id="7370"/>
    <lineage>
        <taxon>Eukaryota</taxon>
        <taxon>Metazoa</taxon>
        <taxon>Ecdysozoa</taxon>
        <taxon>Arthropoda</taxon>
        <taxon>Hexapoda</taxon>
        <taxon>Insecta</taxon>
        <taxon>Pterygota</taxon>
        <taxon>Neoptera</taxon>
        <taxon>Endopterygota</taxon>
        <taxon>Diptera</taxon>
        <taxon>Brachycera</taxon>
        <taxon>Muscomorpha</taxon>
        <taxon>Muscoidea</taxon>
        <taxon>Muscidae</taxon>
        <taxon>Musca</taxon>
    </lineage>
</organism>
<evidence type="ECO:0000256" key="2">
    <source>
        <dbReference type="SAM" id="SignalP"/>
    </source>
</evidence>
<name>A0A1I8MQH4_MUSDO</name>
<feature type="compositionally biased region" description="Low complexity" evidence="1">
    <location>
        <begin position="155"/>
        <end position="166"/>
    </location>
</feature>
<feature type="compositionally biased region" description="Polar residues" evidence="1">
    <location>
        <begin position="98"/>
        <end position="110"/>
    </location>
</feature>
<protein>
    <submittedName>
        <fullName evidence="5">Uncharacterized protein LOC101890251</fullName>
    </submittedName>
</protein>
<dbReference type="GeneID" id="101890251"/>
<sequence>MFKLIFVTALIALAQAYPGLLTEELVLGTVGHNIHAVPSAYSSHSQTVVHGRTNVVSDLAAPAVPVETTISAVSVNSVSENVAGHPVVDVPSEAEVKANSNFESTESASAPQEPLTKTAEVKSVENAVETSTPKAEQENSEAANVKSSENGDDTASVVSAESANASAPTAAEVPVASLPSAVVAPTVVSSPVFTPAAVVAVPPSEISFHGTPLLKSLAAASTTLHAYVETPIAVVH</sequence>
<keyword evidence="4" id="KW-1185">Reference proteome</keyword>
<dbReference type="EnsemblMetazoa" id="MDOA007399-RA">
    <property type="protein sequence ID" value="MDOA007399-PA"/>
    <property type="gene ID" value="MDOA007399"/>
</dbReference>
<accession>A0A1I8MQH4</accession>
<feature type="signal peptide" evidence="2">
    <location>
        <begin position="1"/>
        <end position="16"/>
    </location>
</feature>
<reference evidence="5" key="2">
    <citation type="submission" date="2025-04" db="UniProtKB">
        <authorList>
            <consortium name="RefSeq"/>
        </authorList>
    </citation>
    <scope>IDENTIFICATION</scope>
    <source>
        <strain evidence="5">Aabys</strain>
    </source>
</reference>
<dbReference type="VEuPathDB" id="VectorBase:MDOA007399"/>
<dbReference type="Proteomes" id="UP001652621">
    <property type="component" value="Unplaced"/>
</dbReference>
<feature type="region of interest" description="Disordered" evidence="1">
    <location>
        <begin position="97"/>
        <end position="166"/>
    </location>
</feature>
<evidence type="ECO:0000256" key="1">
    <source>
        <dbReference type="SAM" id="MobiDB-lite"/>
    </source>
</evidence>